<dbReference type="Gene3D" id="1.10.510.40">
    <property type="match status" value="1"/>
</dbReference>
<comment type="similarity">
    <text evidence="1">Belongs to the IucA/IucC family.</text>
</comment>
<proteinExistence type="inferred from homology"/>
<comment type="caution">
    <text evidence="3">The sequence shown here is derived from an EMBL/GenBank/DDBJ whole genome shotgun (WGS) entry which is preliminary data.</text>
</comment>
<dbReference type="GO" id="GO:0019290">
    <property type="term" value="P:siderophore biosynthetic process"/>
    <property type="evidence" value="ECO:0007669"/>
    <property type="project" value="InterPro"/>
</dbReference>
<protein>
    <recommendedName>
        <fullName evidence="2">Aerobactin siderophore biosynthesis IucA/IucC N-terminal domain-containing protein</fullName>
    </recommendedName>
</protein>
<organism evidence="3 4">
    <name type="scientific">Rhodopseudomonas palustris</name>
    <dbReference type="NCBI Taxonomy" id="1076"/>
    <lineage>
        <taxon>Bacteria</taxon>
        <taxon>Pseudomonadati</taxon>
        <taxon>Pseudomonadota</taxon>
        <taxon>Alphaproteobacteria</taxon>
        <taxon>Hyphomicrobiales</taxon>
        <taxon>Nitrobacteraceae</taxon>
        <taxon>Rhodopseudomonas</taxon>
    </lineage>
</organism>
<name>A0A323UIJ2_RHOPL</name>
<dbReference type="Proteomes" id="UP000248134">
    <property type="component" value="Unassembled WGS sequence"/>
</dbReference>
<dbReference type="PANTHER" id="PTHR34384">
    <property type="entry name" value="L-2,3-DIAMINOPROPANOATE--CITRATE LIGASE"/>
    <property type="match status" value="1"/>
</dbReference>
<evidence type="ECO:0000313" key="3">
    <source>
        <dbReference type="EMBL" id="PZA12189.1"/>
    </source>
</evidence>
<gene>
    <name evidence="3" type="ORF">DNX69_09270</name>
</gene>
<feature type="domain" description="Aerobactin siderophore biosynthesis IucA/IucC N-terminal" evidence="2">
    <location>
        <begin position="96"/>
        <end position="189"/>
    </location>
</feature>
<dbReference type="OrthoDB" id="495728at2"/>
<evidence type="ECO:0000256" key="1">
    <source>
        <dbReference type="ARBA" id="ARBA00007832"/>
    </source>
</evidence>
<evidence type="ECO:0000313" key="4">
    <source>
        <dbReference type="Proteomes" id="UP000248134"/>
    </source>
</evidence>
<dbReference type="InterPro" id="IPR037455">
    <property type="entry name" value="LucA/IucC-like"/>
</dbReference>
<reference evidence="3 4" key="1">
    <citation type="submission" date="2018-06" db="EMBL/GenBank/DDBJ databases">
        <title>Draft Whole-Genome Sequence of the purple photosynthetic bacterium Rhodospeudomonas palustris XCP.</title>
        <authorList>
            <person name="Rayyan A."/>
            <person name="Meyer T.E."/>
            <person name="Kyndt J.A."/>
        </authorList>
    </citation>
    <scope>NUCLEOTIDE SEQUENCE [LARGE SCALE GENOMIC DNA]</scope>
    <source>
        <strain evidence="3 4">XCP</strain>
    </source>
</reference>
<dbReference type="AlphaFoldDB" id="A0A323UIJ2"/>
<dbReference type="PANTHER" id="PTHR34384:SF5">
    <property type="entry name" value="L-2,3-DIAMINOPROPANOATE--CITRATE LIGASE"/>
    <property type="match status" value="1"/>
</dbReference>
<accession>A0A323UIJ2</accession>
<dbReference type="EMBL" id="QKQS01000013">
    <property type="protein sequence ID" value="PZA12189.1"/>
    <property type="molecule type" value="Genomic_DNA"/>
</dbReference>
<evidence type="ECO:0000259" key="2">
    <source>
        <dbReference type="Pfam" id="PF04183"/>
    </source>
</evidence>
<dbReference type="InterPro" id="IPR007310">
    <property type="entry name" value="Aerobactin_biosyn_IucA/IucC_N"/>
</dbReference>
<dbReference type="Pfam" id="PF04183">
    <property type="entry name" value="IucA_IucC"/>
    <property type="match status" value="1"/>
</dbReference>
<dbReference type="RefSeq" id="WP_110785708.1">
    <property type="nucleotide sequence ID" value="NZ_QKQS01000013.1"/>
</dbReference>
<sequence length="402" mass="46084">MIEDKLSGLHPTLESFIKLERYLNDGSPSGFSEINTTSPGHRPSDPVPCFDLSLYSADQVNLHRAGSDSKIENQLYPVHPDMTASFEEMTGLKACHKAKAIPTSSPRTLYVDQPNDPLFVKLAYQRLIGRVTRRMTRRHVMSAIEISRCLKDAIDRRLLPPQIQIFHEYAGAYFDDDSDLTDWGFVERQARVEAVQQFPLIPAFSLFATAHGSKIPLLHAIMERSTDLRNPECFFVSYIRPLLDLYFEIIIVLGLQPEAHSQNVIYALGSNLIPAAVALRDMESVDKDLGIMDHFRMSPSFTELTYKTLRKSDYNYQIMHSFMFDFKLGEYLIRPLTDCWAKLAGERATAVIEGRIRGYSQDKMKRLPDDFFPKGVWFDYEPVVHEGSQIRQYRSNSAPRFR</sequence>